<name>A0ABS6DQ27_9MOLU</name>
<evidence type="ECO:0000313" key="3">
    <source>
        <dbReference type="Proteomes" id="UP000718793"/>
    </source>
</evidence>
<keyword evidence="1" id="KW-0732">Signal</keyword>
<feature type="signal peptide" evidence="1">
    <location>
        <begin position="1"/>
        <end position="22"/>
    </location>
</feature>
<dbReference type="PROSITE" id="PS51257">
    <property type="entry name" value="PROKAR_LIPOPROTEIN"/>
    <property type="match status" value="1"/>
</dbReference>
<reference evidence="2" key="1">
    <citation type="submission" date="2021-06" db="EMBL/GenBank/DDBJ databases">
        <title>Novel Mycoplasma species detected in California sea lions (Zalophus californianus) from the USA.</title>
        <authorList>
            <person name="Volokhov D.V."/>
            <person name="Furtak V.A."/>
            <person name="Zagorodnyaya T.A."/>
        </authorList>
    </citation>
    <scope>NUCLEOTIDE SEQUENCE [LARGE SCALE GENOMIC DNA]</scope>
    <source>
        <strain evidence="2">CSL 5346</strain>
    </source>
</reference>
<protein>
    <recommendedName>
        <fullName evidence="4">Variable surface lipoprotein</fullName>
    </recommendedName>
</protein>
<dbReference type="Proteomes" id="UP000718793">
    <property type="component" value="Unassembled WGS sequence"/>
</dbReference>
<feature type="chain" id="PRO_5045206413" description="Variable surface lipoprotein" evidence="1">
    <location>
        <begin position="23"/>
        <end position="163"/>
    </location>
</feature>
<evidence type="ECO:0000256" key="1">
    <source>
        <dbReference type="SAM" id="SignalP"/>
    </source>
</evidence>
<proteinExistence type="predicted"/>
<gene>
    <name evidence="2" type="ORF">KQ875_01700</name>
</gene>
<comment type="caution">
    <text evidence="2">The sequence shown here is derived from an EMBL/GenBank/DDBJ whole genome shotgun (WGS) entry which is preliminary data.</text>
</comment>
<accession>A0ABS6DQ27</accession>
<organism evidence="2 3">
    <name type="scientific">Mycoplasma zalophi</name>
    <dbReference type="NCBI Taxonomy" id="191287"/>
    <lineage>
        <taxon>Bacteria</taxon>
        <taxon>Bacillati</taxon>
        <taxon>Mycoplasmatota</taxon>
        <taxon>Mollicutes</taxon>
        <taxon>Mycoplasmataceae</taxon>
        <taxon>Mycoplasma</taxon>
    </lineage>
</organism>
<sequence>MKKSKLLSCMLITPLVFLPAFVVSCSSNESTKNSEKPQLLNSTQIEQIKTSFQFDLTTEGRVYLQDKGINELNKIIENLNKQYKSDESAKYNNSGNKIQNDDTFKKYFYLQVVDIKKISKSHDIEFHFIINNQTKLIVLEYTVVCYDFPAPEIKNEQKPLELD</sequence>
<dbReference type="RefSeq" id="WP_216488767.1">
    <property type="nucleotide sequence ID" value="NZ_JAHMHH010000001.1"/>
</dbReference>
<keyword evidence="3" id="KW-1185">Reference proteome</keyword>
<dbReference type="EMBL" id="JAHMHH010000001">
    <property type="protein sequence ID" value="MBU4692309.1"/>
    <property type="molecule type" value="Genomic_DNA"/>
</dbReference>
<evidence type="ECO:0008006" key="4">
    <source>
        <dbReference type="Google" id="ProtNLM"/>
    </source>
</evidence>
<evidence type="ECO:0000313" key="2">
    <source>
        <dbReference type="EMBL" id="MBU4692309.1"/>
    </source>
</evidence>